<reference evidence="2" key="1">
    <citation type="submission" date="2023-02" db="EMBL/GenBank/DDBJ databases">
        <title>Tahibacter soli sp. nov. isolated from soil.</title>
        <authorList>
            <person name="Baek J.H."/>
            <person name="Lee J.K."/>
            <person name="Choi D.G."/>
            <person name="Jeon C.O."/>
        </authorList>
    </citation>
    <scope>NUCLEOTIDE SEQUENCE</scope>
    <source>
        <strain evidence="2">BL</strain>
    </source>
</reference>
<sequence>MSLKSLNLDDLPEFDPPADLWPRIAAAYEGRRRSRRRALFGTALAAGIALLAIAVPQLRGPQPIDDALAALQRQSRALEVELADLSANGAAPIESEVELRAIETALQAAYDRGGADAEIAPLWQARNDLLSSLIAVHTAGGRLTRI</sequence>
<dbReference type="RefSeq" id="WP_263541944.1">
    <property type="nucleotide sequence ID" value="NZ_JAOVZO020000018.1"/>
</dbReference>
<evidence type="ECO:0000256" key="1">
    <source>
        <dbReference type="SAM" id="Phobius"/>
    </source>
</evidence>
<protein>
    <submittedName>
        <fullName evidence="2">Uncharacterized protein</fullName>
    </submittedName>
</protein>
<organism evidence="2 3">
    <name type="scientific">Tahibacter soli</name>
    <dbReference type="NCBI Taxonomy" id="2983605"/>
    <lineage>
        <taxon>Bacteria</taxon>
        <taxon>Pseudomonadati</taxon>
        <taxon>Pseudomonadota</taxon>
        <taxon>Gammaproteobacteria</taxon>
        <taxon>Lysobacterales</taxon>
        <taxon>Rhodanobacteraceae</taxon>
        <taxon>Tahibacter</taxon>
    </lineage>
</organism>
<keyword evidence="1" id="KW-0812">Transmembrane</keyword>
<keyword evidence="1" id="KW-1133">Transmembrane helix</keyword>
<comment type="caution">
    <text evidence="2">The sequence shown here is derived from an EMBL/GenBank/DDBJ whole genome shotgun (WGS) entry which is preliminary data.</text>
</comment>
<keyword evidence="3" id="KW-1185">Reference proteome</keyword>
<feature type="transmembrane region" description="Helical" evidence="1">
    <location>
        <begin position="38"/>
        <end position="58"/>
    </location>
</feature>
<gene>
    <name evidence="2" type="ORF">OD750_017315</name>
</gene>
<evidence type="ECO:0000313" key="3">
    <source>
        <dbReference type="Proteomes" id="UP001139971"/>
    </source>
</evidence>
<dbReference type="AlphaFoldDB" id="A0A9X4BJ62"/>
<dbReference type="EMBL" id="JAOVZO020000018">
    <property type="protein sequence ID" value="MDC8014308.1"/>
    <property type="molecule type" value="Genomic_DNA"/>
</dbReference>
<evidence type="ECO:0000313" key="2">
    <source>
        <dbReference type="EMBL" id="MDC8014308.1"/>
    </source>
</evidence>
<proteinExistence type="predicted"/>
<accession>A0A9X4BJ62</accession>
<keyword evidence="1" id="KW-0472">Membrane</keyword>
<dbReference type="Proteomes" id="UP001139971">
    <property type="component" value="Unassembled WGS sequence"/>
</dbReference>
<name>A0A9X4BJ62_9GAMM</name>